<keyword evidence="3 5" id="KW-0040">ANK repeat</keyword>
<feature type="compositionally biased region" description="Basic and acidic residues" evidence="6">
    <location>
        <begin position="343"/>
        <end position="360"/>
    </location>
</feature>
<dbReference type="GO" id="GO:0016020">
    <property type="term" value="C:membrane"/>
    <property type="evidence" value="ECO:0007669"/>
    <property type="project" value="UniProtKB-SubCell"/>
</dbReference>
<evidence type="ECO:0000256" key="7">
    <source>
        <dbReference type="SAM" id="Phobius"/>
    </source>
</evidence>
<evidence type="ECO:0000256" key="4">
    <source>
        <dbReference type="ARBA" id="ARBA00023136"/>
    </source>
</evidence>
<feature type="compositionally biased region" description="Polar residues" evidence="6">
    <location>
        <begin position="247"/>
        <end position="256"/>
    </location>
</feature>
<dbReference type="InterPro" id="IPR031968">
    <property type="entry name" value="VASt"/>
</dbReference>
<feature type="compositionally biased region" description="Polar residues" evidence="6">
    <location>
        <begin position="1314"/>
        <end position="1325"/>
    </location>
</feature>
<protein>
    <submittedName>
        <fullName evidence="11">Ankyrin repeat and SAM domain-containing protein 3</fullName>
    </submittedName>
</protein>
<dbReference type="Pfam" id="PF12796">
    <property type="entry name" value="Ank_2"/>
    <property type="match status" value="1"/>
</dbReference>
<reference evidence="11 12" key="1">
    <citation type="submission" date="2017-12" db="EMBL/GenBank/DDBJ databases">
        <title>Sequencing, de novo assembly and annotation of complete genome of a new Thraustochytrid species, strain FCC1311.</title>
        <authorList>
            <person name="Sedici K."/>
            <person name="Godart F."/>
            <person name="Aiese Cigliano R."/>
            <person name="Sanseverino W."/>
            <person name="Barakat M."/>
            <person name="Ortet P."/>
            <person name="Marechal E."/>
            <person name="Cagnac O."/>
            <person name="Amato A."/>
        </authorList>
    </citation>
    <scope>NUCLEOTIDE SEQUENCE [LARGE SCALE GENOMIC DNA]</scope>
</reference>
<comment type="caution">
    <text evidence="11">The sequence shown here is derived from an EMBL/GenBank/DDBJ whole genome shotgun (WGS) entry which is preliminary data.</text>
</comment>
<dbReference type="SUPFAM" id="SSF48403">
    <property type="entry name" value="Ankyrin repeat"/>
    <property type="match status" value="1"/>
</dbReference>
<gene>
    <name evidence="11" type="ORF">FCC1311_069392</name>
</gene>
<evidence type="ECO:0000313" key="12">
    <source>
        <dbReference type="Proteomes" id="UP000241890"/>
    </source>
</evidence>
<dbReference type="Gene3D" id="1.10.10.10">
    <property type="entry name" value="Winged helix-like DNA-binding domain superfamily/Winged helix DNA-binding domain"/>
    <property type="match status" value="1"/>
</dbReference>
<dbReference type="Gene3D" id="2.60.40.150">
    <property type="entry name" value="C2 domain"/>
    <property type="match status" value="1"/>
</dbReference>
<feature type="compositionally biased region" description="Polar residues" evidence="6">
    <location>
        <begin position="1245"/>
        <end position="1261"/>
    </location>
</feature>
<dbReference type="PANTHER" id="PTHR24166:SF48">
    <property type="entry name" value="PROTEIN VAPYRIN"/>
    <property type="match status" value="1"/>
</dbReference>
<feature type="compositionally biased region" description="Basic and acidic residues" evidence="6">
    <location>
        <begin position="1262"/>
        <end position="1282"/>
    </location>
</feature>
<feature type="region of interest" description="Disordered" evidence="6">
    <location>
        <begin position="932"/>
        <end position="954"/>
    </location>
</feature>
<feature type="compositionally biased region" description="Polar residues" evidence="6">
    <location>
        <begin position="985"/>
        <end position="996"/>
    </location>
</feature>
<feature type="compositionally biased region" description="Acidic residues" evidence="6">
    <location>
        <begin position="933"/>
        <end position="954"/>
    </location>
</feature>
<dbReference type="InterPro" id="IPR050889">
    <property type="entry name" value="Dendritic_Spine_Reg/Scaffold"/>
</dbReference>
<evidence type="ECO:0000259" key="10">
    <source>
        <dbReference type="PROSITE" id="PS51778"/>
    </source>
</evidence>
<feature type="compositionally biased region" description="Basic and acidic residues" evidence="6">
    <location>
        <begin position="721"/>
        <end position="736"/>
    </location>
</feature>
<dbReference type="InterPro" id="IPR036390">
    <property type="entry name" value="WH_DNA-bd_sf"/>
</dbReference>
<feature type="domain" description="VASt" evidence="10">
    <location>
        <begin position="1325"/>
        <end position="1495"/>
    </location>
</feature>
<evidence type="ECO:0000256" key="5">
    <source>
        <dbReference type="PROSITE-ProRule" id="PRU00023"/>
    </source>
</evidence>
<dbReference type="Proteomes" id="UP000241890">
    <property type="component" value="Unassembled WGS sequence"/>
</dbReference>
<dbReference type="Pfam" id="PF00168">
    <property type="entry name" value="C2"/>
    <property type="match status" value="1"/>
</dbReference>
<evidence type="ECO:0000256" key="2">
    <source>
        <dbReference type="ARBA" id="ARBA00022737"/>
    </source>
</evidence>
<evidence type="ECO:0000259" key="8">
    <source>
        <dbReference type="PROSITE" id="PS50004"/>
    </source>
</evidence>
<dbReference type="Gene3D" id="1.25.40.20">
    <property type="entry name" value="Ankyrin repeat-containing domain"/>
    <property type="match status" value="1"/>
</dbReference>
<dbReference type="SUPFAM" id="SSF49562">
    <property type="entry name" value="C2 domain (Calcium/lipid-binding domain, CaLB)"/>
    <property type="match status" value="1"/>
</dbReference>
<evidence type="ECO:0000256" key="6">
    <source>
        <dbReference type="SAM" id="MobiDB-lite"/>
    </source>
</evidence>
<keyword evidence="7" id="KW-0812">Transmembrane</keyword>
<dbReference type="InterPro" id="IPR036770">
    <property type="entry name" value="Ankyrin_rpt-contain_sf"/>
</dbReference>
<dbReference type="InterPro" id="IPR035892">
    <property type="entry name" value="C2_domain_sf"/>
</dbReference>
<keyword evidence="2" id="KW-0677">Repeat</keyword>
<name>A0A2R5GK73_9STRA</name>
<feature type="repeat" description="ANK" evidence="5">
    <location>
        <begin position="76"/>
        <end position="108"/>
    </location>
</feature>
<dbReference type="PROSITE" id="PS50186">
    <property type="entry name" value="DEP"/>
    <property type="match status" value="1"/>
</dbReference>
<feature type="compositionally biased region" description="Low complexity" evidence="6">
    <location>
        <begin position="1326"/>
        <end position="1338"/>
    </location>
</feature>
<feature type="region of interest" description="Disordered" evidence="6">
    <location>
        <begin position="703"/>
        <end position="749"/>
    </location>
</feature>
<dbReference type="SUPFAM" id="SSF46785">
    <property type="entry name" value="Winged helix' DNA-binding domain"/>
    <property type="match status" value="1"/>
</dbReference>
<dbReference type="Pfam" id="PF16016">
    <property type="entry name" value="VASt"/>
    <property type="match status" value="1"/>
</dbReference>
<evidence type="ECO:0000256" key="3">
    <source>
        <dbReference type="ARBA" id="ARBA00023043"/>
    </source>
</evidence>
<sequence>MSSPDQAQTPLMRALDRGRSVQLQEIESIFAHDPLTLNAQDEDGWTALMYACRYAHPQAANFLIRNHAKTNIQSRDGFTAIMLAVRSGQREIVTLLEKNNADLSMRTKNGYSALMLASCDPLEENHKAEDLAKCVKVCWASGADANLREANGFDALKLAKHHGCKEVVSFLTFVNGQETDLAAPFGSTLPRSAIKKKVKTWFDGDQLEHSLSKEMAAGIDASHVFIVFVTERYMLKLMRSERLPRSPCSTGSSDSVATEQSDASASTDDTSSSEGSYSAREFKYAISMRKTVIPVVLEPSMLPGGEKWPWQGPLNFDLGDPAGMMRSFLNLTGSGDDAAARTGRGESRLSSDEEHYHEDEGSLAGSVRHHRLWSRSDRKLGKDEAMKNSIRDLTANDLHIIRALDEKRKHALLNFDVDRRELDRLAVLLRARLHLSVHRRLIHAYEDCFRGVDAVSWLVSNSVCTDPEDAKNVLRHLLYRRIILRIDHTKPLLNSAIHSMAPSLAEWRRRKQLDWYQTGVQKYSMGALYTFNVGAFAKYKLVVRLVAGRGLRYTRHNRILGRWEPKRIAPLASVTLGSITANTSVEEKTSEPRWDESFTFYFDYTLPRHDEVWIKVFDFRELGESFPLGVVCVPTKRILKQCRVSADRIPPIFAQDAPGWLSWHPLLPPATAREPDEVRGGELQIEFQVITNIVDTPDATVHDECRPKREEVHSPQDTVDPEAHSRLDSDHHRDRSPSTLPRSVMQYQHVDRRPEKEIYAQRALLDAQQEPHEPSTVSRKAKAASPDQNTRNAAQTQEFSVPVERWQTCITSLEIRDVTDVAPGTVTWIEVLAHSPKRSAHLAKRRAEASKGKRRDMENDTGVIARKRSPRFLWPKDGRPVVKAGAVNLPIPDDVAKYTILEFRLVRRKDLLTSVVCGRGKMNLQYIRRTEDLDSDSDSDADDDDSAFDDDDEDGVITRVETEVDLDRSEVDLDSVGLQRRLAPSKTQDSLPTSGGSTVGDEDDKSQIPSVDDLKPQPPIDPTHQDAHFVVLRKQAAFKRNIKIKCGQIYCYAKMRPLLHDEDHFDIDESLSIVDPAQDANIDIEDALKAVVSTNADDVPKPIEIPAPLTNLYVDETVPGTVQQIALALLGTNSKFAMQFAKERKNTNVVVGPWKLPDDESQDAGGGGDGQGNATDGKNTAEQEETDAEAGSKRLANPAHETASVGKASNASANVESEKDTNDSESSLTDLPEGSIRGMFKEKASSTAASRRPLSVTTRSEQTIRVDNDNDDDAAGRNKAKSEAQLMPGDEIARSPSDPVSAAPSSANDRNRGHNNQAGKTGNQGSSKAPSTKTSASPEVAKEASRGEGSKSRPPLARQESIHAMQAGKIVDSVTYPTRTLTFTIPASSLTKSSDCTEVQRIVRMDPGGFIFTSTGETPGVPYGERFYVHVQFAVAYVSPTESRVCISGEVRYYEGKPPPTFPIKGFILSGVKSGHTDAYTHEIKMLRDYLLAKNRQSRTAKPAKKSKTEQEPPAPPSKPSALERAARFLRLVLALVLGTLTLYLVFVVLLAAFQDRTARDVLRAHRALAAARLGDLRHALAAAAASSELI</sequence>
<feature type="compositionally biased region" description="Polar residues" evidence="6">
    <location>
        <begin position="786"/>
        <end position="799"/>
    </location>
</feature>
<dbReference type="PANTHER" id="PTHR24166">
    <property type="entry name" value="ROLLING PEBBLES, ISOFORM B"/>
    <property type="match status" value="1"/>
</dbReference>
<accession>A0A2R5GK73</accession>
<dbReference type="PROSITE" id="PS50297">
    <property type="entry name" value="ANK_REP_REGION"/>
    <property type="match status" value="1"/>
</dbReference>
<proteinExistence type="predicted"/>
<feature type="domain" description="C2" evidence="8">
    <location>
        <begin position="519"/>
        <end position="648"/>
    </location>
</feature>
<evidence type="ECO:0000313" key="11">
    <source>
        <dbReference type="EMBL" id="GBG30719.1"/>
    </source>
</evidence>
<keyword evidence="4 7" id="KW-0472">Membrane</keyword>
<feature type="domain" description="DEP" evidence="9">
    <location>
        <begin position="429"/>
        <end position="533"/>
    </location>
</feature>
<dbReference type="EMBL" id="BEYU01000082">
    <property type="protein sequence ID" value="GBG30719.1"/>
    <property type="molecule type" value="Genomic_DNA"/>
</dbReference>
<comment type="subcellular location">
    <subcellularLocation>
        <location evidence="1">Membrane</location>
    </subcellularLocation>
</comment>
<dbReference type="PROSITE" id="PS50004">
    <property type="entry name" value="C2"/>
    <property type="match status" value="1"/>
</dbReference>
<keyword evidence="7" id="KW-1133">Transmembrane helix</keyword>
<dbReference type="InterPro" id="IPR000008">
    <property type="entry name" value="C2_dom"/>
</dbReference>
<keyword evidence="12" id="KW-1185">Reference proteome</keyword>
<dbReference type="OrthoDB" id="7464126at2759"/>
<dbReference type="InterPro" id="IPR036388">
    <property type="entry name" value="WH-like_DNA-bd_sf"/>
</dbReference>
<feature type="region of interest" description="Disordered" evidence="6">
    <location>
        <begin position="335"/>
        <end position="362"/>
    </location>
</feature>
<feature type="compositionally biased region" description="Basic and acidic residues" evidence="6">
    <location>
        <begin position="1340"/>
        <end position="1351"/>
    </location>
</feature>
<feature type="region of interest" description="Disordered" evidence="6">
    <location>
        <begin position="1498"/>
        <end position="1520"/>
    </location>
</feature>
<dbReference type="CDD" id="cd04371">
    <property type="entry name" value="DEP"/>
    <property type="match status" value="1"/>
</dbReference>
<dbReference type="SMART" id="SM00248">
    <property type="entry name" value="ANK"/>
    <property type="match status" value="4"/>
</dbReference>
<feature type="compositionally biased region" description="Basic and acidic residues" evidence="6">
    <location>
        <begin position="703"/>
        <end position="714"/>
    </location>
</feature>
<feature type="compositionally biased region" description="Low complexity" evidence="6">
    <location>
        <begin position="257"/>
        <end position="275"/>
    </location>
</feature>
<dbReference type="PROSITE" id="PS50088">
    <property type="entry name" value="ANK_REPEAT"/>
    <property type="match status" value="2"/>
</dbReference>
<dbReference type="InterPro" id="IPR002110">
    <property type="entry name" value="Ankyrin_rpt"/>
</dbReference>
<dbReference type="InParanoid" id="A0A2R5GK73"/>
<dbReference type="GO" id="GO:0035556">
    <property type="term" value="P:intracellular signal transduction"/>
    <property type="evidence" value="ECO:0007669"/>
    <property type="project" value="InterPro"/>
</dbReference>
<feature type="compositionally biased region" description="Low complexity" evidence="6">
    <location>
        <begin position="1295"/>
        <end position="1307"/>
    </location>
</feature>
<feature type="transmembrane region" description="Helical" evidence="7">
    <location>
        <begin position="1529"/>
        <end position="1554"/>
    </location>
</feature>
<feature type="repeat" description="ANK" evidence="5">
    <location>
        <begin position="43"/>
        <end position="75"/>
    </location>
</feature>
<dbReference type="InterPro" id="IPR000591">
    <property type="entry name" value="DEP_dom"/>
</dbReference>
<feature type="region of interest" description="Disordered" evidence="6">
    <location>
        <begin position="766"/>
        <end position="799"/>
    </location>
</feature>
<evidence type="ECO:0000259" key="9">
    <source>
        <dbReference type="PROSITE" id="PS50186"/>
    </source>
</evidence>
<dbReference type="SMART" id="SM00239">
    <property type="entry name" value="C2"/>
    <property type="match status" value="1"/>
</dbReference>
<feature type="region of interest" description="Disordered" evidence="6">
    <location>
        <begin position="1151"/>
        <end position="1359"/>
    </location>
</feature>
<evidence type="ECO:0000256" key="1">
    <source>
        <dbReference type="ARBA" id="ARBA00004370"/>
    </source>
</evidence>
<dbReference type="PROSITE" id="PS51778">
    <property type="entry name" value="VAST"/>
    <property type="match status" value="1"/>
</dbReference>
<feature type="region of interest" description="Disordered" evidence="6">
    <location>
        <begin position="243"/>
        <end position="275"/>
    </location>
</feature>
<organism evidence="11 12">
    <name type="scientific">Hondaea fermentalgiana</name>
    <dbReference type="NCBI Taxonomy" id="2315210"/>
    <lineage>
        <taxon>Eukaryota</taxon>
        <taxon>Sar</taxon>
        <taxon>Stramenopiles</taxon>
        <taxon>Bigyra</taxon>
        <taxon>Labyrinthulomycetes</taxon>
        <taxon>Thraustochytrida</taxon>
        <taxon>Thraustochytriidae</taxon>
        <taxon>Hondaea</taxon>
    </lineage>
</organism>
<feature type="region of interest" description="Disordered" evidence="6">
    <location>
        <begin position="977"/>
        <end position="1022"/>
    </location>
</feature>